<accession>A0A8H4HEG4</accession>
<dbReference type="SMART" id="SM00220">
    <property type="entry name" value="S_TKc"/>
    <property type="match status" value="1"/>
</dbReference>
<dbReference type="CDD" id="cd00180">
    <property type="entry name" value="PKc"/>
    <property type="match status" value="1"/>
</dbReference>
<evidence type="ECO:0000259" key="2">
    <source>
        <dbReference type="PROSITE" id="PS50011"/>
    </source>
</evidence>
<dbReference type="Proteomes" id="UP000653565">
    <property type="component" value="Unassembled WGS sequence"/>
</dbReference>
<feature type="domain" description="Protein kinase" evidence="2">
    <location>
        <begin position="170"/>
        <end position="526"/>
    </location>
</feature>
<proteinExistence type="predicted"/>
<dbReference type="Pfam" id="PF00069">
    <property type="entry name" value="Pkinase"/>
    <property type="match status" value="1"/>
</dbReference>
<reference evidence="3" key="1">
    <citation type="journal article" date="2020" name="bioRxiv">
        <title>Genomic and phenotypic heterogeneity of clinical isolates of the human pathogens Aspergillus fumigatus, Aspergillus lentulus and Aspergillus fumigatiaffinis.</title>
        <authorList>
            <person name="dos Santos R.A.C."/>
            <person name="Steenwyk J.L."/>
            <person name="Rivero-Menendez O."/>
            <person name="Mead M.E."/>
            <person name="Silva L.P."/>
            <person name="Bastos R.W."/>
            <person name="Alastruey-Izquierdo A."/>
            <person name="Goldman G.H."/>
            <person name="Rokas A."/>
        </authorList>
    </citation>
    <scope>NUCLEOTIDE SEQUENCE</scope>
    <source>
        <strain evidence="3">CNM-CM6805</strain>
    </source>
</reference>
<dbReference type="InterPro" id="IPR008271">
    <property type="entry name" value="Ser/Thr_kinase_AS"/>
</dbReference>
<keyword evidence="1" id="KW-0812">Transmembrane</keyword>
<dbReference type="GO" id="GO:0004674">
    <property type="term" value="F:protein serine/threonine kinase activity"/>
    <property type="evidence" value="ECO:0007669"/>
    <property type="project" value="TreeGrafter"/>
</dbReference>
<dbReference type="PANTHER" id="PTHR24359:SF1">
    <property type="entry name" value="INHIBITOR OF NUCLEAR FACTOR KAPPA-B KINASE EPSILON SUBUNIT HOMOLOG 1-RELATED"/>
    <property type="match status" value="1"/>
</dbReference>
<dbReference type="EMBL" id="JAAAPX010000010">
    <property type="protein sequence ID" value="KAF4243655.1"/>
    <property type="molecule type" value="Genomic_DNA"/>
</dbReference>
<dbReference type="PROSITE" id="PS50011">
    <property type="entry name" value="PROTEIN_KINASE_DOM"/>
    <property type="match status" value="1"/>
</dbReference>
<dbReference type="Gene3D" id="1.10.510.10">
    <property type="entry name" value="Transferase(Phosphotransferase) domain 1"/>
    <property type="match status" value="1"/>
</dbReference>
<keyword evidence="1" id="KW-1133">Transmembrane helix</keyword>
<evidence type="ECO:0000256" key="1">
    <source>
        <dbReference type="SAM" id="Phobius"/>
    </source>
</evidence>
<protein>
    <recommendedName>
        <fullName evidence="2">Protein kinase domain-containing protein</fullName>
    </recommendedName>
</protein>
<dbReference type="OrthoDB" id="5986190at2759"/>
<dbReference type="InterPro" id="IPR000719">
    <property type="entry name" value="Prot_kinase_dom"/>
</dbReference>
<evidence type="ECO:0000313" key="3">
    <source>
        <dbReference type="EMBL" id="KAF4243655.1"/>
    </source>
</evidence>
<dbReference type="InterPro" id="IPR011009">
    <property type="entry name" value="Kinase-like_dom_sf"/>
</dbReference>
<dbReference type="PANTHER" id="PTHR24359">
    <property type="entry name" value="SERINE/THREONINE-PROTEIN KINASE SBK1"/>
    <property type="match status" value="1"/>
</dbReference>
<keyword evidence="1" id="KW-0472">Membrane</keyword>
<dbReference type="PROSITE" id="PS00108">
    <property type="entry name" value="PROTEIN_KINASE_ST"/>
    <property type="match status" value="1"/>
</dbReference>
<dbReference type="AlphaFoldDB" id="A0A8H4HEG4"/>
<dbReference type="GO" id="GO:0005524">
    <property type="term" value="F:ATP binding"/>
    <property type="evidence" value="ECO:0007669"/>
    <property type="project" value="InterPro"/>
</dbReference>
<sequence length="638" mass="72161">MRKEEIKLLCERFTTLLGDRFSKNHREERFVPHGAAQEVFRNYKSDLQELLQHVSEALRADEGLLVSVAHRILESLSNVLAIVLMARARNDMFVLNCFLSLILDGNNHVREFLILTDSELPISKARAEELFPDRGAAFFTTQLHFCAIVLQEEKEVKYLEKEQRLCPLPYLRQELIGEGAFGQVYAVEIERHHMRSASGDGENRKPTLLARKDFRLQHAFEEELKVLRKIMRRPERHDHLVPLLAILQHDATYSLFFPLAVCDLTTYFDRQHDPPGRGALDENKALYHRGVALAGALAFLHHGFSDMSCYHLDLKPRNILVYNAHMADEVWKITDFGLSRVRVKAQSPNDGDSTMTIGVQGTYLAPECAVAGAKVSALSDVWSFGCIFSLVLTFMVKGGKGITEFSTRRAEQPNGDLFYTNPTEPQVSPAVITWFDHLKRSATNQLGPAIGSAADIRFFDFTSNGQYLVMVTQEGTINFGVKVWETRGDTLFQEMLIPHRGSAATTAAHFTACTVFMLSGILHLFILSQEQYIIHADLSERTWRSRELEERMVQLHYRGDNQTLLFLKRDRRQIFALTVSDALVEDATMARPRQIAHISSSIGKCQPSIAMRDKQNGKVEILLATAEGKCNAVDVTNP</sequence>
<reference evidence="3" key="2">
    <citation type="submission" date="2020-04" db="EMBL/GenBank/DDBJ databases">
        <authorList>
            <person name="Santos R.A.C."/>
            <person name="Steenwyk J.L."/>
            <person name="Rivero-Menendez O."/>
            <person name="Mead M.E."/>
            <person name="Silva L.P."/>
            <person name="Bastos R.W."/>
            <person name="Alastruey-Izquierdo A."/>
            <person name="Goldman G.H."/>
            <person name="Rokas A."/>
        </authorList>
    </citation>
    <scope>NUCLEOTIDE SEQUENCE</scope>
    <source>
        <strain evidence="3">CNM-CM6805</strain>
    </source>
</reference>
<keyword evidence="4" id="KW-1185">Reference proteome</keyword>
<dbReference type="SUPFAM" id="SSF56112">
    <property type="entry name" value="Protein kinase-like (PK-like)"/>
    <property type="match status" value="1"/>
</dbReference>
<feature type="transmembrane region" description="Helical" evidence="1">
    <location>
        <begin position="507"/>
        <end position="527"/>
    </location>
</feature>
<name>A0A8H4HEG4_9EURO</name>
<organism evidence="3 4">
    <name type="scientific">Aspergillus fumigatiaffinis</name>
    <dbReference type="NCBI Taxonomy" id="340414"/>
    <lineage>
        <taxon>Eukaryota</taxon>
        <taxon>Fungi</taxon>
        <taxon>Dikarya</taxon>
        <taxon>Ascomycota</taxon>
        <taxon>Pezizomycotina</taxon>
        <taxon>Eurotiomycetes</taxon>
        <taxon>Eurotiomycetidae</taxon>
        <taxon>Eurotiales</taxon>
        <taxon>Aspergillaceae</taxon>
        <taxon>Aspergillus</taxon>
        <taxon>Aspergillus subgen. Fumigati</taxon>
    </lineage>
</organism>
<gene>
    <name evidence="3" type="ORF">CNMCM6805_000378</name>
</gene>
<comment type="caution">
    <text evidence="3">The sequence shown here is derived from an EMBL/GenBank/DDBJ whole genome shotgun (WGS) entry which is preliminary data.</text>
</comment>
<evidence type="ECO:0000313" key="4">
    <source>
        <dbReference type="Proteomes" id="UP000653565"/>
    </source>
</evidence>